<dbReference type="InterPro" id="IPR015797">
    <property type="entry name" value="NUDIX_hydrolase-like_dom_sf"/>
</dbReference>
<dbReference type="EMBL" id="FOTS01000017">
    <property type="protein sequence ID" value="SFL77848.1"/>
    <property type="molecule type" value="Genomic_DNA"/>
</dbReference>
<dbReference type="GO" id="GO:0032357">
    <property type="term" value="F:oxidized purine DNA binding"/>
    <property type="evidence" value="ECO:0007669"/>
    <property type="project" value="TreeGrafter"/>
</dbReference>
<dbReference type="Gene3D" id="3.90.79.10">
    <property type="entry name" value="Nucleoside Triphosphate Pyrophosphohydrolase"/>
    <property type="match status" value="1"/>
</dbReference>
<dbReference type="GO" id="GO:0034039">
    <property type="term" value="F:8-oxo-7,8-dihydroguanine DNA N-glycosylase activity"/>
    <property type="evidence" value="ECO:0007669"/>
    <property type="project" value="TreeGrafter"/>
</dbReference>
<name>A0A1I4KGH5_9FIRM</name>
<evidence type="ECO:0000256" key="9">
    <source>
        <dbReference type="ARBA" id="ARBA00023004"/>
    </source>
</evidence>
<evidence type="ECO:0000256" key="4">
    <source>
        <dbReference type="ARBA" id="ARBA00022023"/>
    </source>
</evidence>
<dbReference type="CDD" id="cd00056">
    <property type="entry name" value="ENDO3c"/>
    <property type="match status" value="1"/>
</dbReference>
<dbReference type="Pfam" id="PF00730">
    <property type="entry name" value="HhH-GPD"/>
    <property type="match status" value="1"/>
</dbReference>
<evidence type="ECO:0000256" key="13">
    <source>
        <dbReference type="RuleBase" id="RU365096"/>
    </source>
</evidence>
<dbReference type="AlphaFoldDB" id="A0A1I4KGH5"/>
<dbReference type="InterPro" id="IPR029119">
    <property type="entry name" value="MutY_C"/>
</dbReference>
<reference evidence="16" key="1">
    <citation type="submission" date="2016-10" db="EMBL/GenBank/DDBJ databases">
        <authorList>
            <person name="Varghese N."/>
            <person name="Submissions S."/>
        </authorList>
    </citation>
    <scope>NUCLEOTIDE SEQUENCE [LARGE SCALE GENOMIC DNA]</scope>
    <source>
        <strain evidence="16">DSM 13327</strain>
    </source>
</reference>
<dbReference type="GO" id="GO:0046872">
    <property type="term" value="F:metal ion binding"/>
    <property type="evidence" value="ECO:0007669"/>
    <property type="project" value="UniProtKB-UniRule"/>
</dbReference>
<comment type="similarity">
    <text evidence="2 13">Belongs to the Nth/MutY family.</text>
</comment>
<dbReference type="Pfam" id="PF14815">
    <property type="entry name" value="NUDIX_4"/>
    <property type="match status" value="1"/>
</dbReference>
<keyword evidence="6" id="KW-0479">Metal-binding</keyword>
<keyword evidence="10" id="KW-0411">Iron-sulfur</keyword>
<dbReference type="STRING" id="1123291.SAMN04490355_101771"/>
<keyword evidence="16" id="KW-1185">Reference proteome</keyword>
<dbReference type="SMART" id="SM00478">
    <property type="entry name" value="ENDO3c"/>
    <property type="match status" value="1"/>
</dbReference>
<keyword evidence="7 13" id="KW-0227">DNA damage</keyword>
<dbReference type="Pfam" id="PF00633">
    <property type="entry name" value="HHH"/>
    <property type="match status" value="1"/>
</dbReference>
<dbReference type="SUPFAM" id="SSF55811">
    <property type="entry name" value="Nudix"/>
    <property type="match status" value="1"/>
</dbReference>
<evidence type="ECO:0000256" key="6">
    <source>
        <dbReference type="ARBA" id="ARBA00022723"/>
    </source>
</evidence>
<sequence>MKIAQLLLTWYEDFKRDLPWRRNKDPYRIWVSEIMLQQTRVEAVKPYFDRWMERFPDLKSLAEAEEEEVVRYWQGLGYYSRARNLLQGVREVNQSYGGQVPQTKEEVIGLAGVGDYTAGAILSIAYNKKEPAIDGNVLRVFSRLFCVEEDISSPAAKKNIKQLVADEMSEEQPGDFNQALMDLGSSICIPKTPRCALCPLADCCYAKRNGKEGQLPVKKKKAPPKAVRLIAGVIRQGEFYLLHQRPNKGLLAGMWEFPTVEIKEDGDPMDIFRQGIHKKTGQVIELERLLLQCTHIFSHRQWDISFHYCIVAPDRIVPNDEGLKWVNRRDWEKLSFAGPHRKMEKYLAEKNSQEIWQAFE</sequence>
<dbReference type="NCBIfam" id="TIGR01084">
    <property type="entry name" value="mutY"/>
    <property type="match status" value="1"/>
</dbReference>
<comment type="cofactor">
    <cofactor evidence="13">
        <name>[4Fe-4S] cluster</name>
        <dbReference type="ChEBI" id="CHEBI:49883"/>
    </cofactor>
    <text evidence="13">Binds 1 [4Fe-4S] cluster.</text>
</comment>
<keyword evidence="11" id="KW-0234">DNA repair</keyword>
<gene>
    <name evidence="15" type="ORF">SAMN04490355_101771</name>
</gene>
<comment type="function">
    <text evidence="13">Adenine glycosylase active on G-A mispairs.</text>
</comment>
<comment type="catalytic activity">
    <reaction evidence="1 13">
        <text>Hydrolyzes free adenine bases from 7,8-dihydro-8-oxoguanine:adenine mismatched double-stranded DNA, leaving an apurinic site.</text>
        <dbReference type="EC" id="3.2.2.31"/>
    </reaction>
</comment>
<dbReference type="InterPro" id="IPR004036">
    <property type="entry name" value="Endonuclease-III-like_CS2"/>
</dbReference>
<evidence type="ECO:0000256" key="7">
    <source>
        <dbReference type="ARBA" id="ARBA00022763"/>
    </source>
</evidence>
<dbReference type="InterPro" id="IPR005760">
    <property type="entry name" value="A/G_AdeGlyc_MutY"/>
</dbReference>
<dbReference type="RefSeq" id="WP_090936766.1">
    <property type="nucleotide sequence ID" value="NZ_FOTS01000017.1"/>
</dbReference>
<proteinExistence type="inferred from homology"/>
<evidence type="ECO:0000256" key="12">
    <source>
        <dbReference type="ARBA" id="ARBA00023295"/>
    </source>
</evidence>
<evidence type="ECO:0000256" key="1">
    <source>
        <dbReference type="ARBA" id="ARBA00000843"/>
    </source>
</evidence>
<dbReference type="PROSITE" id="PS01155">
    <property type="entry name" value="ENDONUCLEASE_III_2"/>
    <property type="match status" value="1"/>
</dbReference>
<dbReference type="FunFam" id="1.10.340.30:FF:000010">
    <property type="entry name" value="Adenine DNA glycosylase"/>
    <property type="match status" value="1"/>
</dbReference>
<evidence type="ECO:0000256" key="11">
    <source>
        <dbReference type="ARBA" id="ARBA00023204"/>
    </source>
</evidence>
<dbReference type="GO" id="GO:0035485">
    <property type="term" value="F:adenine/guanine mispair binding"/>
    <property type="evidence" value="ECO:0007669"/>
    <property type="project" value="TreeGrafter"/>
</dbReference>
<evidence type="ECO:0000256" key="10">
    <source>
        <dbReference type="ARBA" id="ARBA00023014"/>
    </source>
</evidence>
<organism evidence="15 16">
    <name type="scientific">Pelosinus propionicus DSM 13327</name>
    <dbReference type="NCBI Taxonomy" id="1123291"/>
    <lineage>
        <taxon>Bacteria</taxon>
        <taxon>Bacillati</taxon>
        <taxon>Bacillota</taxon>
        <taxon>Negativicutes</taxon>
        <taxon>Selenomonadales</taxon>
        <taxon>Sporomusaceae</taxon>
        <taxon>Pelosinus</taxon>
    </lineage>
</organism>
<evidence type="ECO:0000256" key="5">
    <source>
        <dbReference type="ARBA" id="ARBA00022485"/>
    </source>
</evidence>
<dbReference type="InterPro" id="IPR003265">
    <property type="entry name" value="HhH-GPD_domain"/>
</dbReference>
<dbReference type="SUPFAM" id="SSF48150">
    <property type="entry name" value="DNA-glycosylase"/>
    <property type="match status" value="1"/>
</dbReference>
<dbReference type="CDD" id="cd03431">
    <property type="entry name" value="NUDIX_DNA_Glycosylase_C-MutY"/>
    <property type="match status" value="1"/>
</dbReference>
<evidence type="ECO:0000313" key="15">
    <source>
        <dbReference type="EMBL" id="SFL77848.1"/>
    </source>
</evidence>
<dbReference type="InterPro" id="IPR011257">
    <property type="entry name" value="DNA_glycosylase"/>
</dbReference>
<accession>A0A1I4KGH5</accession>
<dbReference type="PANTHER" id="PTHR42944:SF1">
    <property type="entry name" value="ADENINE DNA GLYCOSYLASE"/>
    <property type="match status" value="1"/>
</dbReference>
<evidence type="ECO:0000259" key="14">
    <source>
        <dbReference type="SMART" id="SM00478"/>
    </source>
</evidence>
<dbReference type="InterPro" id="IPR000445">
    <property type="entry name" value="HhH_motif"/>
</dbReference>
<evidence type="ECO:0000256" key="3">
    <source>
        <dbReference type="ARBA" id="ARBA00012045"/>
    </source>
</evidence>
<dbReference type="InterPro" id="IPR023170">
    <property type="entry name" value="HhH_base_excis_C"/>
</dbReference>
<dbReference type="GO" id="GO:0006298">
    <property type="term" value="P:mismatch repair"/>
    <property type="evidence" value="ECO:0007669"/>
    <property type="project" value="TreeGrafter"/>
</dbReference>
<keyword evidence="5" id="KW-0004">4Fe-4S</keyword>
<keyword evidence="8" id="KW-0378">Hydrolase</keyword>
<keyword evidence="9 13" id="KW-0408">Iron</keyword>
<evidence type="ECO:0000256" key="2">
    <source>
        <dbReference type="ARBA" id="ARBA00008343"/>
    </source>
</evidence>
<dbReference type="Gene3D" id="1.10.1670.10">
    <property type="entry name" value="Helix-hairpin-Helix base-excision DNA repair enzymes (C-terminal)"/>
    <property type="match status" value="1"/>
</dbReference>
<dbReference type="GO" id="GO:0051539">
    <property type="term" value="F:4 iron, 4 sulfur cluster binding"/>
    <property type="evidence" value="ECO:0007669"/>
    <property type="project" value="UniProtKB-UniRule"/>
</dbReference>
<keyword evidence="12 13" id="KW-0326">Glycosidase</keyword>
<evidence type="ECO:0000313" key="16">
    <source>
        <dbReference type="Proteomes" id="UP000199520"/>
    </source>
</evidence>
<dbReference type="Proteomes" id="UP000199520">
    <property type="component" value="Unassembled WGS sequence"/>
</dbReference>
<dbReference type="GO" id="GO:0000701">
    <property type="term" value="F:purine-specific mismatch base pair DNA N-glycosylase activity"/>
    <property type="evidence" value="ECO:0007669"/>
    <property type="project" value="UniProtKB-EC"/>
</dbReference>
<dbReference type="Gene3D" id="1.10.340.30">
    <property type="entry name" value="Hypothetical protein, domain 2"/>
    <property type="match status" value="1"/>
</dbReference>
<dbReference type="OrthoDB" id="9802365at2"/>
<dbReference type="InterPro" id="IPR044298">
    <property type="entry name" value="MIG/MutY"/>
</dbReference>
<dbReference type="GO" id="GO:0006284">
    <property type="term" value="P:base-excision repair"/>
    <property type="evidence" value="ECO:0007669"/>
    <property type="project" value="UniProtKB-UniRule"/>
</dbReference>
<dbReference type="PANTHER" id="PTHR42944">
    <property type="entry name" value="ADENINE DNA GLYCOSYLASE"/>
    <property type="match status" value="1"/>
</dbReference>
<evidence type="ECO:0000256" key="8">
    <source>
        <dbReference type="ARBA" id="ARBA00022801"/>
    </source>
</evidence>
<dbReference type="EC" id="3.2.2.31" evidence="3 13"/>
<feature type="domain" description="HhH-GPD" evidence="14">
    <location>
        <begin position="35"/>
        <end position="186"/>
    </location>
</feature>
<protein>
    <recommendedName>
        <fullName evidence="4 13">Adenine DNA glycosylase</fullName>
        <ecNumber evidence="3 13">3.2.2.31</ecNumber>
    </recommendedName>
</protein>